<gene>
    <name evidence="4" type="primary">msrA</name>
    <name evidence="6" type="ORF">BG61_00295</name>
</gene>
<sequence length="186" mass="20827">MTQQTQQPGRETATLGGGCFWCTEAVFLGVEGVLSVESGYAGGEVAHPSYEQVCDGDTGHAEVVRVEFDPSVIGYREILEIFFATHDPTQLNRQGNDVGTQYRSAVFTHSDEQRAIALDVLDQLQRDGIYDGRIVTEVTSLNRDYYPAEGYHQNYFAQHPDQGYCAFVVAPKVAKFRQKFAHRLKR</sequence>
<evidence type="ECO:0000256" key="4">
    <source>
        <dbReference type="HAMAP-Rule" id="MF_01401"/>
    </source>
</evidence>
<keyword evidence="7" id="KW-1185">Reference proteome</keyword>
<dbReference type="InterPro" id="IPR002569">
    <property type="entry name" value="Met_Sox_Rdtase_MsrA_dom"/>
</dbReference>
<comment type="catalytic activity">
    <reaction evidence="2 4">
        <text>L-methionyl-[protein] + [thioredoxin]-disulfide + H2O = L-methionyl-(S)-S-oxide-[protein] + [thioredoxin]-dithiol</text>
        <dbReference type="Rhea" id="RHEA:14217"/>
        <dbReference type="Rhea" id="RHEA-COMP:10698"/>
        <dbReference type="Rhea" id="RHEA-COMP:10700"/>
        <dbReference type="Rhea" id="RHEA-COMP:12313"/>
        <dbReference type="Rhea" id="RHEA-COMP:12315"/>
        <dbReference type="ChEBI" id="CHEBI:15377"/>
        <dbReference type="ChEBI" id="CHEBI:16044"/>
        <dbReference type="ChEBI" id="CHEBI:29950"/>
        <dbReference type="ChEBI" id="CHEBI:44120"/>
        <dbReference type="ChEBI" id="CHEBI:50058"/>
        <dbReference type="EC" id="1.8.4.11"/>
    </reaction>
</comment>
<comment type="catalytic activity">
    <reaction evidence="3 4">
        <text>[thioredoxin]-disulfide + L-methionine + H2O = L-methionine (S)-S-oxide + [thioredoxin]-dithiol</text>
        <dbReference type="Rhea" id="RHEA:19993"/>
        <dbReference type="Rhea" id="RHEA-COMP:10698"/>
        <dbReference type="Rhea" id="RHEA-COMP:10700"/>
        <dbReference type="ChEBI" id="CHEBI:15377"/>
        <dbReference type="ChEBI" id="CHEBI:29950"/>
        <dbReference type="ChEBI" id="CHEBI:50058"/>
        <dbReference type="ChEBI" id="CHEBI:57844"/>
        <dbReference type="ChEBI" id="CHEBI:58772"/>
        <dbReference type="EC" id="1.8.4.11"/>
    </reaction>
</comment>
<dbReference type="GO" id="GO:0008113">
    <property type="term" value="F:peptide-methionine (S)-S-oxide reductase activity"/>
    <property type="evidence" value="ECO:0007669"/>
    <property type="project" value="UniProtKB-UniRule"/>
</dbReference>
<evidence type="ECO:0000256" key="1">
    <source>
        <dbReference type="ARBA" id="ARBA00023002"/>
    </source>
</evidence>
<proteinExistence type="inferred from homology"/>
<protein>
    <recommendedName>
        <fullName evidence="4">Peptide methionine sulfoxide reductase MsrA</fullName>
        <shortName evidence="4">Protein-methionine-S-oxide reductase</shortName>
        <ecNumber evidence="4">1.8.4.11</ecNumber>
    </recommendedName>
    <alternativeName>
        <fullName evidence="4">Peptide-methionine (S)-S-oxide reductase</fullName>
        <shortName evidence="4">Peptide Met(O) reductase</shortName>
    </alternativeName>
</protein>
<dbReference type="Proteomes" id="UP000027466">
    <property type="component" value="Unassembled WGS sequence"/>
</dbReference>
<evidence type="ECO:0000256" key="3">
    <source>
        <dbReference type="ARBA" id="ARBA00048782"/>
    </source>
</evidence>
<dbReference type="Gene3D" id="3.30.1060.10">
    <property type="entry name" value="Peptide methionine sulphoxide reductase MsrA"/>
    <property type="match status" value="1"/>
</dbReference>
<dbReference type="InterPro" id="IPR036509">
    <property type="entry name" value="Met_Sox_Rdtase_MsrA_sf"/>
</dbReference>
<dbReference type="GO" id="GO:0033744">
    <property type="term" value="F:L-methionine:thioredoxin-disulfide S-oxidoreductase activity"/>
    <property type="evidence" value="ECO:0007669"/>
    <property type="project" value="RHEA"/>
</dbReference>
<dbReference type="AlphaFoldDB" id="A0A069PW78"/>
<dbReference type="HAMAP" id="MF_01401">
    <property type="entry name" value="MsrA"/>
    <property type="match status" value="1"/>
</dbReference>
<keyword evidence="1 4" id="KW-0560">Oxidoreductase</keyword>
<accession>A0A069PW78</accession>
<evidence type="ECO:0000313" key="7">
    <source>
        <dbReference type="Proteomes" id="UP000027466"/>
    </source>
</evidence>
<evidence type="ECO:0000313" key="6">
    <source>
        <dbReference type="EMBL" id="KDR44647.1"/>
    </source>
</evidence>
<feature type="active site" evidence="4">
    <location>
        <position position="19"/>
    </location>
</feature>
<dbReference type="PANTHER" id="PTHR43774:SF1">
    <property type="entry name" value="PEPTIDE METHIONINE SULFOXIDE REDUCTASE MSRA 2"/>
    <property type="match status" value="1"/>
</dbReference>
<reference evidence="6 7" key="1">
    <citation type="submission" date="2014-03" db="EMBL/GenBank/DDBJ databases">
        <title>Draft Genome Sequences of Four Burkholderia Strains.</title>
        <authorList>
            <person name="Liu X.Y."/>
            <person name="Li C.X."/>
            <person name="Xu J.H."/>
        </authorList>
    </citation>
    <scope>NUCLEOTIDE SEQUENCE [LARGE SCALE GENOMIC DNA]</scope>
    <source>
        <strain evidence="6 7">DSM 50014</strain>
    </source>
</reference>
<evidence type="ECO:0000259" key="5">
    <source>
        <dbReference type="Pfam" id="PF01625"/>
    </source>
</evidence>
<comment type="function">
    <text evidence="4">Has an important function as a repair enzyme for proteins that have been inactivated by oxidation. Catalyzes the reversible oxidation-reduction of methionine sulfoxide in proteins to methionine.</text>
</comment>
<dbReference type="EMBL" id="JFHC01000001">
    <property type="protein sequence ID" value="KDR44647.1"/>
    <property type="molecule type" value="Genomic_DNA"/>
</dbReference>
<comment type="similarity">
    <text evidence="4">Belongs to the MsrA Met sulfoxide reductase family.</text>
</comment>
<dbReference type="PANTHER" id="PTHR43774">
    <property type="entry name" value="PEPTIDE METHIONINE SULFOXIDE REDUCTASE"/>
    <property type="match status" value="1"/>
</dbReference>
<comment type="caution">
    <text evidence="6">The sequence shown here is derived from an EMBL/GenBank/DDBJ whole genome shotgun (WGS) entry which is preliminary data.</text>
</comment>
<organism evidence="6 7">
    <name type="scientific">Caballeronia glathei</name>
    <dbReference type="NCBI Taxonomy" id="60547"/>
    <lineage>
        <taxon>Bacteria</taxon>
        <taxon>Pseudomonadati</taxon>
        <taxon>Pseudomonadota</taxon>
        <taxon>Betaproteobacteria</taxon>
        <taxon>Burkholderiales</taxon>
        <taxon>Burkholderiaceae</taxon>
        <taxon>Caballeronia</taxon>
    </lineage>
</organism>
<evidence type="ECO:0000256" key="2">
    <source>
        <dbReference type="ARBA" id="ARBA00047806"/>
    </source>
</evidence>
<dbReference type="RefSeq" id="WP_035941015.1">
    <property type="nucleotide sequence ID" value="NZ_CADFFX010000003.1"/>
</dbReference>
<dbReference type="NCBIfam" id="TIGR00401">
    <property type="entry name" value="msrA"/>
    <property type="match status" value="1"/>
</dbReference>
<dbReference type="EC" id="1.8.4.11" evidence="4"/>
<dbReference type="Pfam" id="PF01625">
    <property type="entry name" value="PMSR"/>
    <property type="match status" value="1"/>
</dbReference>
<feature type="domain" description="Peptide methionine sulphoxide reductase MsrA" evidence="5">
    <location>
        <begin position="12"/>
        <end position="165"/>
    </location>
</feature>
<name>A0A069PW78_9BURK</name>
<dbReference type="SUPFAM" id="SSF55068">
    <property type="entry name" value="Peptide methionine sulfoxide reductase"/>
    <property type="match status" value="1"/>
</dbReference>